<keyword evidence="1" id="KW-1133">Transmembrane helix</keyword>
<comment type="caution">
    <text evidence="2">The sequence shown here is derived from an EMBL/GenBank/DDBJ whole genome shotgun (WGS) entry which is preliminary data.</text>
</comment>
<gene>
    <name evidence="2" type="ORF">N0B48_09490</name>
</gene>
<reference evidence="2 3" key="1">
    <citation type="submission" date="2022-09" db="EMBL/GenBank/DDBJ databases">
        <title>Chryseobacterium oleae sp.nov., isolated from the inter-root soil of Pyrola calliantha H. Andr. in Tibet.</title>
        <authorList>
            <person name="Li Z."/>
        </authorList>
    </citation>
    <scope>NUCLEOTIDE SEQUENCE [LARGE SCALE GENOMIC DNA]</scope>
    <source>
        <strain evidence="3">pc1-10</strain>
    </source>
</reference>
<evidence type="ECO:0000313" key="2">
    <source>
        <dbReference type="EMBL" id="MCT2562121.1"/>
    </source>
</evidence>
<protein>
    <recommendedName>
        <fullName evidence="4">PH domain-containing protein</fullName>
    </recommendedName>
</protein>
<evidence type="ECO:0000313" key="3">
    <source>
        <dbReference type="Proteomes" id="UP001525566"/>
    </source>
</evidence>
<organism evidence="2 3">
    <name type="scientific">Chryseobacterium herbae</name>
    <dbReference type="NCBI Taxonomy" id="2976476"/>
    <lineage>
        <taxon>Bacteria</taxon>
        <taxon>Pseudomonadati</taxon>
        <taxon>Bacteroidota</taxon>
        <taxon>Flavobacteriia</taxon>
        <taxon>Flavobacteriales</taxon>
        <taxon>Weeksellaceae</taxon>
        <taxon>Chryseobacterium group</taxon>
        <taxon>Chryseobacterium</taxon>
    </lineage>
</organism>
<accession>A0ABT2IUD8</accession>
<feature type="transmembrane region" description="Helical" evidence="1">
    <location>
        <begin position="215"/>
        <end position="237"/>
    </location>
</feature>
<feature type="transmembrane region" description="Helical" evidence="1">
    <location>
        <begin position="20"/>
        <end position="48"/>
    </location>
</feature>
<dbReference type="RefSeq" id="WP_259838521.1">
    <property type="nucleotide sequence ID" value="NZ_JAOAMU010000002.1"/>
</dbReference>
<evidence type="ECO:0008006" key="4">
    <source>
        <dbReference type="Google" id="ProtNLM"/>
    </source>
</evidence>
<dbReference type="Proteomes" id="UP001525566">
    <property type="component" value="Unassembled WGS sequence"/>
</dbReference>
<feature type="transmembrane region" description="Helical" evidence="1">
    <location>
        <begin position="60"/>
        <end position="81"/>
    </location>
</feature>
<keyword evidence="1" id="KW-0472">Membrane</keyword>
<sequence length="241" mass="27604">MDKKYGLPPFKACQSKPNIVAKGIIISFFIGLSLLSVIFLGCSITWLLTPDNDETILIKIVIVLMLLVLTGLPIFLSFYFWKPSGYTGIIVDETGITHYYRDKKHIVKQLPWSIFLKNPDEESGQAVYDINELSHSSTGKALQWWEVKDGNTDKQSYSFVGENHFFLNRFSLVSTFLLGIAHFRPDLNVNPNVFSEFYIDSNEYVFQKKKYIKDIIMGLLILVVIAVIIYFGVLLSFEKHN</sequence>
<proteinExistence type="predicted"/>
<name>A0ABT2IUD8_9FLAO</name>
<evidence type="ECO:0000256" key="1">
    <source>
        <dbReference type="SAM" id="Phobius"/>
    </source>
</evidence>
<keyword evidence="1" id="KW-0812">Transmembrane</keyword>
<dbReference type="EMBL" id="JAOAMU010000002">
    <property type="protein sequence ID" value="MCT2562121.1"/>
    <property type="molecule type" value="Genomic_DNA"/>
</dbReference>
<keyword evidence="3" id="KW-1185">Reference proteome</keyword>